<evidence type="ECO:0000256" key="2">
    <source>
        <dbReference type="ARBA" id="ARBA00023125"/>
    </source>
</evidence>
<keyword evidence="6" id="KW-1185">Reference proteome</keyword>
<dbReference type="Gene3D" id="1.10.10.60">
    <property type="entry name" value="Homeodomain-like"/>
    <property type="match status" value="1"/>
</dbReference>
<organism evidence="5 6">
    <name type="scientific">Archangium minus</name>
    <dbReference type="NCBI Taxonomy" id="83450"/>
    <lineage>
        <taxon>Bacteria</taxon>
        <taxon>Pseudomonadati</taxon>
        <taxon>Myxococcota</taxon>
        <taxon>Myxococcia</taxon>
        <taxon>Myxococcales</taxon>
        <taxon>Cystobacterineae</taxon>
        <taxon>Archangiaceae</taxon>
        <taxon>Archangium</taxon>
    </lineage>
</organism>
<evidence type="ECO:0000256" key="3">
    <source>
        <dbReference type="ARBA" id="ARBA00023163"/>
    </source>
</evidence>
<dbReference type="SMART" id="SM00342">
    <property type="entry name" value="HTH_ARAC"/>
    <property type="match status" value="1"/>
</dbReference>
<dbReference type="RefSeq" id="WP_395806394.1">
    <property type="nucleotide sequence ID" value="NZ_CP043494.1"/>
</dbReference>
<keyword evidence="2" id="KW-0238">DNA-binding</keyword>
<evidence type="ECO:0000313" key="6">
    <source>
        <dbReference type="Proteomes" id="UP001611383"/>
    </source>
</evidence>
<gene>
    <name evidence="5" type="ORF">F0U60_34945</name>
</gene>
<proteinExistence type="predicted"/>
<dbReference type="PANTHER" id="PTHR46796:SF15">
    <property type="entry name" value="BLL1074 PROTEIN"/>
    <property type="match status" value="1"/>
</dbReference>
<dbReference type="Proteomes" id="UP001611383">
    <property type="component" value="Chromosome"/>
</dbReference>
<name>A0ABY9X050_9BACT</name>
<reference evidence="5 6" key="1">
    <citation type="submission" date="2019-08" db="EMBL/GenBank/DDBJ databases">
        <title>Archangium and Cystobacter genomes.</title>
        <authorList>
            <person name="Chen I.-C.K."/>
            <person name="Wielgoss S."/>
        </authorList>
    </citation>
    <scope>NUCLEOTIDE SEQUENCE [LARGE SCALE GENOMIC DNA]</scope>
    <source>
        <strain evidence="5 6">Cbm 6</strain>
    </source>
</reference>
<feature type="domain" description="HTH araC/xylS-type" evidence="4">
    <location>
        <begin position="176"/>
        <end position="278"/>
    </location>
</feature>
<dbReference type="InterPro" id="IPR018060">
    <property type="entry name" value="HTH_AraC"/>
</dbReference>
<dbReference type="Pfam" id="PF12833">
    <property type="entry name" value="HTH_18"/>
    <property type="match status" value="1"/>
</dbReference>
<evidence type="ECO:0000259" key="4">
    <source>
        <dbReference type="PROSITE" id="PS01124"/>
    </source>
</evidence>
<dbReference type="EMBL" id="CP043494">
    <property type="protein sequence ID" value="WNG48739.1"/>
    <property type="molecule type" value="Genomic_DNA"/>
</dbReference>
<keyword evidence="3" id="KW-0804">Transcription</keyword>
<accession>A0ABY9X050</accession>
<sequence>MSDLSRTTVIHSGAGQSRWELASRPILPSLRPYVRGWGGYSEVTPGGSLSRELPAPRVVVIFEFGPPIQVFERGSEVQSSRYTGGFVAGLHEQFALTQHDGFQAGLQLDLTPIGARLFFGLPMSELTEQVFSLADLLPREHRCISERLASLSSWDARFDLVEQFLQARLATPATSTALMAWASRQIEASGGAMDIRQLARELGYSSKHLITLFRNHVGVTPKLYASLVRFDRLVQHLKSSRAGRWADLALDLGYSDQAHLAREVRRFSGTTLTELRAVGAEAPSLPLDR</sequence>
<evidence type="ECO:0000256" key="1">
    <source>
        <dbReference type="ARBA" id="ARBA00023015"/>
    </source>
</evidence>
<dbReference type="PROSITE" id="PS01124">
    <property type="entry name" value="HTH_ARAC_FAMILY_2"/>
    <property type="match status" value="1"/>
</dbReference>
<evidence type="ECO:0000313" key="5">
    <source>
        <dbReference type="EMBL" id="WNG48739.1"/>
    </source>
</evidence>
<keyword evidence="1" id="KW-0805">Transcription regulation</keyword>
<dbReference type="InterPro" id="IPR050204">
    <property type="entry name" value="AraC_XylS_family_regulators"/>
</dbReference>
<protein>
    <submittedName>
        <fullName evidence="5">AraC family transcriptional regulator</fullName>
    </submittedName>
</protein>
<dbReference type="PANTHER" id="PTHR46796">
    <property type="entry name" value="HTH-TYPE TRANSCRIPTIONAL ACTIVATOR RHAS-RELATED"/>
    <property type="match status" value="1"/>
</dbReference>